<proteinExistence type="predicted"/>
<dbReference type="InterPro" id="IPR040916">
    <property type="entry name" value="DDR_swiveling"/>
</dbReference>
<dbReference type="Gene3D" id="3.50.30.70">
    <property type="entry name" value="Swiveling domain of dehydratase reactivase alpha subunit"/>
    <property type="match status" value="1"/>
</dbReference>
<name>A0A6J4NM21_9ACTN</name>
<dbReference type="InterPro" id="IPR043129">
    <property type="entry name" value="ATPase_NBD"/>
</dbReference>
<dbReference type="Gene3D" id="3.30.420.40">
    <property type="match status" value="1"/>
</dbReference>
<dbReference type="InterPro" id="IPR030994">
    <property type="entry name" value="DDR_dom"/>
</dbReference>
<feature type="domain" description="DD-reactivating factor swiveling" evidence="2">
    <location>
        <begin position="100"/>
        <end position="239"/>
    </location>
</feature>
<dbReference type="AlphaFoldDB" id="A0A6J4NM21"/>
<protein>
    <submittedName>
        <fullName evidence="3">Uncharacterized protein</fullName>
    </submittedName>
</protein>
<reference evidence="3" key="1">
    <citation type="submission" date="2020-02" db="EMBL/GenBank/DDBJ databases">
        <authorList>
            <person name="Meier V. D."/>
        </authorList>
    </citation>
    <scope>NUCLEOTIDE SEQUENCE</scope>
    <source>
        <strain evidence="3">AVDCRST_MAG47</strain>
    </source>
</reference>
<organism evidence="3">
    <name type="scientific">uncultured Nocardioidaceae bacterium</name>
    <dbReference type="NCBI Taxonomy" id="253824"/>
    <lineage>
        <taxon>Bacteria</taxon>
        <taxon>Bacillati</taxon>
        <taxon>Actinomycetota</taxon>
        <taxon>Actinomycetes</taxon>
        <taxon>Propionibacteriales</taxon>
        <taxon>Nocardioidaceae</taxon>
        <taxon>environmental samples</taxon>
    </lineage>
</organism>
<dbReference type="InterPro" id="IPR028975">
    <property type="entry name" value="DDRA_swiveling_dom_sf"/>
</dbReference>
<dbReference type="SUPFAM" id="SSF82317">
    <property type="entry name" value="Swiveling domain of dehydratase reactivase alpha subunit"/>
    <property type="match status" value="1"/>
</dbReference>
<dbReference type="SUPFAM" id="SSF53067">
    <property type="entry name" value="Actin-like ATPase domain"/>
    <property type="match status" value="1"/>
</dbReference>
<dbReference type="Pfam" id="PF08841">
    <property type="entry name" value="DDR"/>
    <property type="match status" value="1"/>
</dbReference>
<accession>A0A6J4NM21</accession>
<dbReference type="Pfam" id="PF18427">
    <property type="entry name" value="DDR_swiveling"/>
    <property type="match status" value="1"/>
</dbReference>
<evidence type="ECO:0000259" key="2">
    <source>
        <dbReference type="Pfam" id="PF18427"/>
    </source>
</evidence>
<evidence type="ECO:0000313" key="3">
    <source>
        <dbReference type="EMBL" id="CAA9391332.1"/>
    </source>
</evidence>
<evidence type="ECO:0000259" key="1">
    <source>
        <dbReference type="Pfam" id="PF08841"/>
    </source>
</evidence>
<dbReference type="EMBL" id="CADCUK010000184">
    <property type="protein sequence ID" value="CAA9391332.1"/>
    <property type="molecule type" value="Genomic_DNA"/>
</dbReference>
<gene>
    <name evidence="3" type="ORF">AVDCRST_MAG47-2848</name>
</gene>
<feature type="domain" description="Diol dehydratase reactivase ATPase-like" evidence="1">
    <location>
        <begin position="297"/>
        <end position="552"/>
    </location>
</feature>
<sequence>MTFAAGIDVGNATTEVVLGKLDRDGFDVVAADRAPTRRSKGSPESLAGAAALVRRLERRTGVRVSSAVAAPLRPVETATGSLPEERASTGRLRAVATGAATAGGSGSGAGRPVRFGDPVHGDDPVVVVVPSGHRYDDVAAALSELAGSGRLSAILLEDDEAVLVANRLPSGVPVVDEVPPGDVLSSARVAVEVPADGRPLQVLTDPLKLATLLRLEAGEVSDAAALAAQLFDAPNAVVTSSRPEPEPVPDLPSASAGWIEVDGTRLPFLAGHESLRTGRVGAVDAYALPPDLESRSVDDLWTVDLGAVASAVVARRSAAVDRPVALAAMHTTAGWSDPAAALSELLGVPVVTAPSEALAARAGALTTPGAPTDAVVVDLGGGTIDVISVEGAVVAAGAGDLLTASVASLTGGSRAAAEWVKRGPAHRVEAPQVLLAEDGGRGFLDRPAPFDTVGSLVVQGPTGMLGFSRTMAPGEWRALRLRLKTELVGGNVARALRSLGTSPRTVVVVGGSAGDDEVLAAVTGALPRGTAVARGAVGNTLGHRYAVAHGLLRWADPPRRDAGA</sequence>